<comment type="catalytic activity">
    <reaction evidence="10">
        <text>formate(in) + H(+)(in) = formate(out) + H(+)(out)</text>
        <dbReference type="Rhea" id="RHEA:80887"/>
        <dbReference type="ChEBI" id="CHEBI:15378"/>
        <dbReference type="ChEBI" id="CHEBI:15740"/>
    </reaction>
</comment>
<name>A7AX62_BABBO</name>
<protein>
    <recommendedName>
        <fullName evidence="13">Formate-nitrite transporter</fullName>
    </recommendedName>
</protein>
<comment type="catalytic activity">
    <reaction evidence="8">
        <text>(S)-lactate(in) + H(+)(in) = (S)-lactate(out) + H(+)(out)</text>
        <dbReference type="Rhea" id="RHEA:29415"/>
        <dbReference type="ChEBI" id="CHEBI:15378"/>
        <dbReference type="ChEBI" id="CHEBI:16651"/>
    </reaction>
</comment>
<comment type="similarity">
    <text evidence="12">Belongs to the FNT transporter (TC 1.A.16) family.</text>
</comment>
<dbReference type="Pfam" id="PF01226">
    <property type="entry name" value="Form_Nir_trans"/>
    <property type="match status" value="1"/>
</dbReference>
<evidence type="ECO:0000256" key="1">
    <source>
        <dbReference type="ARBA" id="ARBA00004128"/>
    </source>
</evidence>
<evidence type="ECO:0000256" key="4">
    <source>
        <dbReference type="ARBA" id="ARBA00022448"/>
    </source>
</evidence>
<organism evidence="16 17">
    <name type="scientific">Babesia bovis</name>
    <dbReference type="NCBI Taxonomy" id="5865"/>
    <lineage>
        <taxon>Eukaryota</taxon>
        <taxon>Sar</taxon>
        <taxon>Alveolata</taxon>
        <taxon>Apicomplexa</taxon>
        <taxon>Aconoidasida</taxon>
        <taxon>Piroplasmida</taxon>
        <taxon>Babesiidae</taxon>
        <taxon>Babesia</taxon>
    </lineage>
</organism>
<dbReference type="RefSeq" id="XP_001608703.1">
    <property type="nucleotide sequence ID" value="XM_001608653.1"/>
</dbReference>
<evidence type="ECO:0000256" key="11">
    <source>
        <dbReference type="ARBA" id="ARBA00049088"/>
    </source>
</evidence>
<gene>
    <name evidence="15 16" type="ORF">BBOV_I000410</name>
</gene>
<feature type="transmembrane region" description="Helical" evidence="14">
    <location>
        <begin position="34"/>
        <end position="60"/>
    </location>
</feature>
<evidence type="ECO:0000313" key="17">
    <source>
        <dbReference type="Proteomes" id="UP000002173"/>
    </source>
</evidence>
<keyword evidence="5 14" id="KW-0812">Transmembrane</keyword>
<keyword evidence="17" id="KW-1185">Reference proteome</keyword>
<feature type="transmembrane region" description="Helical" evidence="14">
    <location>
        <begin position="244"/>
        <end position="264"/>
    </location>
</feature>
<keyword evidence="6 14" id="KW-1133">Transmembrane helix</keyword>
<dbReference type="EMBL" id="AAXT01000006">
    <property type="protein sequence ID" value="EDO05135.1"/>
    <property type="molecule type" value="Genomic_DNA"/>
</dbReference>
<dbReference type="PANTHER" id="PTHR30520">
    <property type="entry name" value="FORMATE TRANSPORTER-RELATED"/>
    <property type="match status" value="1"/>
</dbReference>
<evidence type="ECO:0000256" key="2">
    <source>
        <dbReference type="ARBA" id="ARBA00004651"/>
    </source>
</evidence>
<evidence type="ECO:0000256" key="7">
    <source>
        <dbReference type="ARBA" id="ARBA00023136"/>
    </source>
</evidence>
<dbReference type="eggNOG" id="ENOG502S3A5">
    <property type="taxonomic scope" value="Eukaryota"/>
</dbReference>
<dbReference type="OMA" id="SIRPLVM"/>
<dbReference type="GO" id="GO:0015707">
    <property type="term" value="P:nitrite transport"/>
    <property type="evidence" value="ECO:0007669"/>
    <property type="project" value="TreeGrafter"/>
</dbReference>
<evidence type="ECO:0000256" key="9">
    <source>
        <dbReference type="ARBA" id="ARBA00047693"/>
    </source>
</evidence>
<dbReference type="Gene3D" id="1.20.1080.10">
    <property type="entry name" value="Glycerol uptake facilitator protein"/>
    <property type="match status" value="1"/>
</dbReference>
<feature type="transmembrane region" description="Helical" evidence="14">
    <location>
        <begin position="163"/>
        <end position="187"/>
    </location>
</feature>
<evidence type="ECO:0000256" key="13">
    <source>
        <dbReference type="ARBA" id="ARBA00049735"/>
    </source>
</evidence>
<evidence type="ECO:0000313" key="16">
    <source>
        <dbReference type="EMBL" id="EDO05135.1"/>
    </source>
</evidence>
<evidence type="ECO:0000256" key="8">
    <source>
        <dbReference type="ARBA" id="ARBA00034245"/>
    </source>
</evidence>
<dbReference type="VEuPathDB" id="PiroplasmaDB:BBOV_I000410"/>
<dbReference type="Proteomes" id="UP000002173">
    <property type="component" value="Unassembled WGS sequence"/>
</dbReference>
<dbReference type="GO" id="GO:0015513">
    <property type="term" value="F:high-affinity secondary active nitrite transmembrane transporter activity"/>
    <property type="evidence" value="ECO:0007669"/>
    <property type="project" value="TreeGrafter"/>
</dbReference>
<proteinExistence type="evidence at transcript level"/>
<comment type="subunit">
    <text evidence="3">Homopentamer.</text>
</comment>
<dbReference type="AlphaFoldDB" id="A7AX62"/>
<dbReference type="PANTHER" id="PTHR30520:SF6">
    <property type="entry name" value="FORMATE_NITRATE FAMILY TRANSPORTER (EUROFUNG)"/>
    <property type="match status" value="1"/>
</dbReference>
<reference evidence="17" key="5">
    <citation type="journal article" date="2021" name="Int. J. Parasitol.">
        <title>Comparative analysis of gene expression between Babesia bovis blood stages and kinetes allowed by improved genome annotation.</title>
        <authorList>
            <person name="Ueti M.W."/>
            <person name="Johnson W.C."/>
            <person name="Kappmeyer L.S."/>
            <person name="Herndon D.R."/>
            <person name="Mousel M.R."/>
            <person name="Reif K.E."/>
            <person name="Taus N.S."/>
            <person name="Ifeonu O.O."/>
            <person name="Silva J.C."/>
            <person name="Suarez C.E."/>
            <person name="Brayton K.A."/>
        </authorList>
    </citation>
    <scope>NUCLEOTIDE SEQUENCE [LARGE SCALE GENOMIC DNA]</scope>
</reference>
<evidence type="ECO:0000256" key="12">
    <source>
        <dbReference type="ARBA" id="ARBA00049660"/>
    </source>
</evidence>
<dbReference type="InterPro" id="IPR000292">
    <property type="entry name" value="For/NO2_transpt"/>
</dbReference>
<evidence type="ECO:0000256" key="3">
    <source>
        <dbReference type="ARBA" id="ARBA00011255"/>
    </source>
</evidence>
<dbReference type="KEGG" id="bbo:BBOV_I000410"/>
<evidence type="ECO:0000256" key="10">
    <source>
        <dbReference type="ARBA" id="ARBA00049016"/>
    </source>
</evidence>
<dbReference type="InterPro" id="IPR023271">
    <property type="entry name" value="Aquaporin-like"/>
</dbReference>
<feature type="transmembrane region" description="Helical" evidence="14">
    <location>
        <begin position="194"/>
        <end position="214"/>
    </location>
</feature>
<keyword evidence="4" id="KW-0813">Transport</keyword>
<reference evidence="17" key="4">
    <citation type="journal article" date="2020" name="Data Brief">
        <title>Transcriptome dataset of Babesia bovis life stages within vertebrate and invertebrate hosts.</title>
        <authorList>
            <person name="Ueti M.W."/>
            <person name="Johnson W.C."/>
            <person name="Kappmeyer L.S."/>
            <person name="Herndon D.R."/>
            <person name="Mousel M.R."/>
            <person name="Reif K.E."/>
            <person name="Taus N.S."/>
            <person name="Ifeonu O.O."/>
            <person name="Silva J.C."/>
            <person name="Suarez C.E."/>
            <person name="Brayton K.A."/>
        </authorList>
    </citation>
    <scope>NUCLEOTIDE SEQUENCE [LARGE SCALE GENOMIC DNA]</scope>
</reference>
<reference evidence="15" key="3">
    <citation type="journal article" date="2014" name="BMC Genomics">
        <title>The Babesia bovis gene and promoter model: an update from full-length EST analysis.</title>
        <authorList>
            <person name="Yamagishi J."/>
            <person name="Wakaguri H."/>
            <person name="Yokoyama N."/>
            <person name="Yamashita R."/>
            <person name="Suzuki Y."/>
            <person name="Xuan X."/>
            <person name="Igarashi I."/>
        </authorList>
    </citation>
    <scope>NUCLEOTIDE SEQUENCE</scope>
    <source>
        <strain evidence="15">Texas</strain>
    </source>
</reference>
<feature type="transmembrane region" description="Helical" evidence="14">
    <location>
        <begin position="72"/>
        <end position="100"/>
    </location>
</feature>
<feature type="transmembrane region" description="Helical" evidence="14">
    <location>
        <begin position="121"/>
        <end position="143"/>
    </location>
</feature>
<dbReference type="EMBL" id="AK442046">
    <property type="protein sequence ID" value="BAN65840.1"/>
    <property type="molecule type" value="mRNA"/>
</dbReference>
<evidence type="ECO:0000256" key="5">
    <source>
        <dbReference type="ARBA" id="ARBA00022692"/>
    </source>
</evidence>
<reference evidence="16" key="2">
    <citation type="submission" date="2007-08" db="EMBL/GenBank/DDBJ databases">
        <authorList>
            <person name="Nene V."/>
        </authorList>
    </citation>
    <scope>NUCLEOTIDE SEQUENCE</scope>
    <source>
        <strain evidence="16">T2Bo</strain>
    </source>
</reference>
<reference evidence="16 17" key="1">
    <citation type="journal article" date="2007" name="PLoS Pathog.">
        <title>Genome sequence of Babesia bovis and comparative analysis of apicomplexan hemoprotozoa.</title>
        <authorList>
            <person name="Brayton K.A."/>
            <person name="Lau A.O.T."/>
            <person name="Herndon D.R."/>
            <person name="Hannick L."/>
            <person name="Kappmeyer L.S."/>
            <person name="Berens S.J."/>
            <person name="Bidwell S.L."/>
            <person name="Brown W.C."/>
            <person name="Crabtree J."/>
            <person name="Fadrosh D."/>
            <person name="Feldblum T."/>
            <person name="Forberger H.A."/>
            <person name="Haas B.J."/>
            <person name="Howell J.M."/>
            <person name="Khouri H."/>
            <person name="Koo H."/>
            <person name="Mann D.J."/>
            <person name="Norimine J."/>
            <person name="Paulsen I.T."/>
            <person name="Radune D."/>
            <person name="Ren Q."/>
            <person name="Smith R.K. Jr."/>
            <person name="Suarez C.E."/>
            <person name="White O."/>
            <person name="Wortman J.R."/>
            <person name="Knowles D.P. Jr."/>
            <person name="McElwain T.F."/>
            <person name="Nene V.M."/>
        </authorList>
    </citation>
    <scope>NUCLEOTIDE SEQUENCE [LARGE SCALE GENOMIC DNA]</scope>
    <source>
        <strain evidence="16">T2Bo</strain>
    </source>
</reference>
<comment type="catalytic activity">
    <reaction evidence="9">
        <text>pyruvate(out) + H(+)(out) = pyruvate(in) + H(+)(in)</text>
        <dbReference type="Rhea" id="RHEA:64720"/>
        <dbReference type="ChEBI" id="CHEBI:15361"/>
        <dbReference type="ChEBI" id="CHEBI:15378"/>
    </reaction>
</comment>
<evidence type="ECO:0000256" key="6">
    <source>
        <dbReference type="ARBA" id="ARBA00022989"/>
    </source>
</evidence>
<dbReference type="STRING" id="5865.A7AX62"/>
<evidence type="ECO:0000313" key="15">
    <source>
        <dbReference type="EMBL" id="BAN65840.1"/>
    </source>
</evidence>
<dbReference type="GO" id="GO:0005774">
    <property type="term" value="C:vacuolar membrane"/>
    <property type="evidence" value="ECO:0007669"/>
    <property type="project" value="UniProtKB-SubCell"/>
</dbReference>
<accession>A7AX62</accession>
<dbReference type="GeneID" id="5476906"/>
<evidence type="ECO:0000256" key="14">
    <source>
        <dbReference type="SAM" id="Phobius"/>
    </source>
</evidence>
<sequence length="279" mass="29957">MEVGTVSQIRKAGDAYKVAIDTGIYKKSCPIYILLVKAMMGGYFAALGGHAAMVLASYYYMDGHHGGAKLAFGVIFSGALLCIVFTGTDLVTSNCMNFAFLAYSRQVTLFQYLTRMGTSLLGNYCGAILGAALLTAGTGYFSLDKRPEAYLKAIYDAKTALPFWRTMLSAIGCNSYVCMAVWCCYVAMDSAGCVLAVMILITSFAVAGFEHIVANFYTLHAALFSCEGTSVGVVYGRNLAPTLLGNYIGGSLIIALPLWLFYGFKPKATQNLNETPVVI</sequence>
<comment type="subcellular location">
    <subcellularLocation>
        <location evidence="2">Cell membrane</location>
        <topology evidence="2">Multi-pass membrane protein</topology>
    </subcellularLocation>
    <subcellularLocation>
        <location evidence="1">Vacuole membrane</location>
        <topology evidence="1">Multi-pass membrane protein</topology>
    </subcellularLocation>
</comment>
<comment type="catalytic activity">
    <reaction evidence="11">
        <text>acetate(out) + H(+)(out) = acetate(in) + H(+)(in)</text>
        <dbReference type="Rhea" id="RHEA:71803"/>
        <dbReference type="ChEBI" id="CHEBI:15378"/>
        <dbReference type="ChEBI" id="CHEBI:30089"/>
    </reaction>
</comment>
<dbReference type="GO" id="GO:0005886">
    <property type="term" value="C:plasma membrane"/>
    <property type="evidence" value="ECO:0007669"/>
    <property type="project" value="UniProtKB-SubCell"/>
</dbReference>
<keyword evidence="7 14" id="KW-0472">Membrane</keyword>